<reference evidence="3" key="1">
    <citation type="submission" date="2022-07" db="EMBL/GenBank/DDBJ databases">
        <authorList>
            <person name="Macas J."/>
            <person name="Novak P."/>
            <person name="Neumann P."/>
        </authorList>
    </citation>
    <scope>NUCLEOTIDE SEQUENCE</scope>
</reference>
<comment type="caution">
    <text evidence="3">The sequence shown here is derived from an EMBL/GenBank/DDBJ whole genome shotgun (WGS) entry which is preliminary data.</text>
</comment>
<dbReference type="Proteomes" id="UP001152484">
    <property type="component" value="Unassembled WGS sequence"/>
</dbReference>
<name>A0A9P1E8B9_CUSEU</name>
<dbReference type="InterPro" id="IPR013666">
    <property type="entry name" value="PH_pln"/>
</dbReference>
<proteinExistence type="predicted"/>
<dbReference type="AlphaFoldDB" id="A0A9P1E8B9"/>
<dbReference type="GO" id="GO:0010305">
    <property type="term" value="P:leaf vascular tissue pattern formation"/>
    <property type="evidence" value="ECO:0007669"/>
    <property type="project" value="TreeGrafter"/>
</dbReference>
<protein>
    <recommendedName>
        <fullName evidence="5">PH domain-containing protein</fullName>
    </recommendedName>
</protein>
<dbReference type="GO" id="GO:0010087">
    <property type="term" value="P:phloem or xylem histogenesis"/>
    <property type="evidence" value="ECO:0007669"/>
    <property type="project" value="TreeGrafter"/>
</dbReference>
<sequence>MTDLMCLCMQKLRTKSMEESNRLLGWKKDASSHWLLSIEEDEEMKGCLGSVPQPPTPKEPMDFLSRSWTLSASEISKALAHKYKLGAFDNKPKPDVIPEADAIQSTPIKIVNKRNGKRAKIGRWFNSREYSSSSVQKKDKVRLENAQKHALLSVAGLAAAVAAAAATGSCPKGSNSKMNDALASATELLASHCIEVAESAGTDRDRVASVVRSAVDIRSASDLTTLTAAAATALRGAAALRARMPREAMRNATISPCDKVLMEAYPSVINKEMEEDDPPLEGDLLQITRKGVLRWKSVLVYVNRKCEVVIKMKSKHVGGAFSKKNKSIVYEVCDDTKELAIKKTKENGEIYFGVRTAAETLMVFKCKNKIHKQKWVDGIQNLLDRATCFEESEHSLKMLKIN</sequence>
<gene>
    <name evidence="3" type="ORF">CEURO_LOCUS9654</name>
</gene>
<accession>A0A9P1E8B9</accession>
<dbReference type="PANTHER" id="PTHR31351">
    <property type="entry name" value="EXPRESSED PROTEIN"/>
    <property type="match status" value="1"/>
</dbReference>
<dbReference type="OrthoDB" id="1897931at2759"/>
<feature type="domain" description="VAN3-binding protein-like auxin canalisation" evidence="1">
    <location>
        <begin position="109"/>
        <end position="259"/>
    </location>
</feature>
<keyword evidence="4" id="KW-1185">Reference proteome</keyword>
<feature type="domain" description="VAN3-binding protein-like auxin canalisation" evidence="1">
    <location>
        <begin position="54"/>
        <end position="82"/>
    </location>
</feature>
<evidence type="ECO:0008006" key="5">
    <source>
        <dbReference type="Google" id="ProtNLM"/>
    </source>
</evidence>
<dbReference type="InterPro" id="IPR008546">
    <property type="entry name" value="VAN3-bd-like_auxin_canal"/>
</dbReference>
<evidence type="ECO:0000259" key="2">
    <source>
        <dbReference type="Pfam" id="PF08458"/>
    </source>
</evidence>
<dbReference type="Pfam" id="PF05703">
    <property type="entry name" value="Auxin_canalis"/>
    <property type="match status" value="2"/>
</dbReference>
<dbReference type="GO" id="GO:0009734">
    <property type="term" value="P:auxin-activated signaling pathway"/>
    <property type="evidence" value="ECO:0007669"/>
    <property type="project" value="TreeGrafter"/>
</dbReference>
<evidence type="ECO:0000313" key="4">
    <source>
        <dbReference type="Proteomes" id="UP001152484"/>
    </source>
</evidence>
<organism evidence="3 4">
    <name type="scientific">Cuscuta europaea</name>
    <name type="common">European dodder</name>
    <dbReference type="NCBI Taxonomy" id="41803"/>
    <lineage>
        <taxon>Eukaryota</taxon>
        <taxon>Viridiplantae</taxon>
        <taxon>Streptophyta</taxon>
        <taxon>Embryophyta</taxon>
        <taxon>Tracheophyta</taxon>
        <taxon>Spermatophyta</taxon>
        <taxon>Magnoliopsida</taxon>
        <taxon>eudicotyledons</taxon>
        <taxon>Gunneridae</taxon>
        <taxon>Pentapetalae</taxon>
        <taxon>asterids</taxon>
        <taxon>lamiids</taxon>
        <taxon>Solanales</taxon>
        <taxon>Convolvulaceae</taxon>
        <taxon>Cuscuteae</taxon>
        <taxon>Cuscuta</taxon>
        <taxon>Cuscuta subgen. Cuscuta</taxon>
    </lineage>
</organism>
<dbReference type="InterPro" id="IPR040269">
    <property type="entry name" value="VAB"/>
</dbReference>
<evidence type="ECO:0000259" key="1">
    <source>
        <dbReference type="Pfam" id="PF05703"/>
    </source>
</evidence>
<feature type="domain" description="Pleckstrin-like plant" evidence="2">
    <location>
        <begin position="283"/>
        <end position="385"/>
    </location>
</feature>
<evidence type="ECO:0000313" key="3">
    <source>
        <dbReference type="EMBL" id="CAH9086497.1"/>
    </source>
</evidence>
<dbReference type="Pfam" id="PF08458">
    <property type="entry name" value="PH_2"/>
    <property type="match status" value="1"/>
</dbReference>
<dbReference type="PANTHER" id="PTHR31351:SF24">
    <property type="entry name" value="VAN3-BINDING PROTEIN-LIKE"/>
    <property type="match status" value="1"/>
</dbReference>
<dbReference type="EMBL" id="CAMAPE010000019">
    <property type="protein sequence ID" value="CAH9086497.1"/>
    <property type="molecule type" value="Genomic_DNA"/>
</dbReference>